<evidence type="ECO:0000313" key="3">
    <source>
        <dbReference type="EMBL" id="ESR24891.1"/>
    </source>
</evidence>
<feature type="transmembrane region" description="Helical" evidence="1">
    <location>
        <begin position="6"/>
        <end position="24"/>
    </location>
</feature>
<feature type="transmembrane region" description="Helical" evidence="1">
    <location>
        <begin position="111"/>
        <end position="134"/>
    </location>
</feature>
<feature type="transmembrane region" description="Helical" evidence="1">
    <location>
        <begin position="36"/>
        <end position="57"/>
    </location>
</feature>
<dbReference type="AlphaFoldDB" id="V4RFI1"/>
<accession>V4RFI1</accession>
<dbReference type="InterPro" id="IPR009936">
    <property type="entry name" value="DUF1468"/>
</dbReference>
<keyword evidence="4" id="KW-1185">Reference proteome</keyword>
<evidence type="ECO:0000259" key="2">
    <source>
        <dbReference type="Pfam" id="PF07331"/>
    </source>
</evidence>
<dbReference type="OrthoDB" id="5186924at2"/>
<feature type="transmembrane region" description="Helical" evidence="1">
    <location>
        <begin position="69"/>
        <end position="99"/>
    </location>
</feature>
<evidence type="ECO:0000313" key="4">
    <source>
        <dbReference type="Proteomes" id="UP000017819"/>
    </source>
</evidence>
<dbReference type="PATRIC" id="fig|631454.5.peg.2183"/>
<proteinExistence type="predicted"/>
<protein>
    <recommendedName>
        <fullName evidence="2">DUF1468 domain-containing protein</fullName>
    </recommendedName>
</protein>
<name>V4RFI1_9HYPH</name>
<organism evidence="3 4">
    <name type="scientific">Lutibaculum baratangense AMV1</name>
    <dbReference type="NCBI Taxonomy" id="631454"/>
    <lineage>
        <taxon>Bacteria</taxon>
        <taxon>Pseudomonadati</taxon>
        <taxon>Pseudomonadota</taxon>
        <taxon>Alphaproteobacteria</taxon>
        <taxon>Hyphomicrobiales</taxon>
        <taxon>Tepidamorphaceae</taxon>
        <taxon>Lutibaculum</taxon>
    </lineage>
</organism>
<dbReference type="Proteomes" id="UP000017819">
    <property type="component" value="Unassembled WGS sequence"/>
</dbReference>
<evidence type="ECO:0000256" key="1">
    <source>
        <dbReference type="SAM" id="Phobius"/>
    </source>
</evidence>
<sequence length="140" mass="14492">MRRDLLWLVLAVLGGVAFVVALGFRMGTVSNIGSAVYPLMLSGTIVLISGYALLAGGDAASKPFDVRPFGAIVSAVLLFVLLVERVGLVPAVVVSMVAAYAGQSEGGYLSFLVYAGLFALGTWLLFSFVLGLPLPAVKVG</sequence>
<dbReference type="EMBL" id="AWXZ01000029">
    <property type="protein sequence ID" value="ESR24891.1"/>
    <property type="molecule type" value="Genomic_DNA"/>
</dbReference>
<gene>
    <name evidence="3" type="ORF">N177_2214</name>
</gene>
<dbReference type="Pfam" id="PF07331">
    <property type="entry name" value="TctB"/>
    <property type="match status" value="1"/>
</dbReference>
<feature type="domain" description="DUF1468" evidence="2">
    <location>
        <begin position="8"/>
        <end position="135"/>
    </location>
</feature>
<dbReference type="STRING" id="631454.N177_2214"/>
<dbReference type="RefSeq" id="WP_023432344.1">
    <property type="nucleotide sequence ID" value="NZ_AWXZ01000029.1"/>
</dbReference>
<keyword evidence="1" id="KW-0812">Transmembrane</keyword>
<keyword evidence="1" id="KW-1133">Transmembrane helix</keyword>
<comment type="caution">
    <text evidence="3">The sequence shown here is derived from an EMBL/GenBank/DDBJ whole genome shotgun (WGS) entry which is preliminary data.</text>
</comment>
<keyword evidence="1" id="KW-0472">Membrane</keyword>
<reference evidence="3 4" key="1">
    <citation type="journal article" date="2014" name="Genome Announc.">
        <title>Draft Genome Sequence of Lutibaculum baratangense Strain AMV1T, Isolated from a Mud Volcano in Andamans, India.</title>
        <authorList>
            <person name="Singh A."/>
            <person name="Sreenivas A."/>
            <person name="Sathyanarayana Reddy G."/>
            <person name="Pinnaka A.K."/>
            <person name="Shivaji S."/>
        </authorList>
    </citation>
    <scope>NUCLEOTIDE SEQUENCE [LARGE SCALE GENOMIC DNA]</scope>
    <source>
        <strain evidence="3 4">AMV1</strain>
    </source>
</reference>